<dbReference type="Gene3D" id="1.25.10.10">
    <property type="entry name" value="Leucine-rich Repeat Variant"/>
    <property type="match status" value="5"/>
</dbReference>
<evidence type="ECO:0000256" key="1">
    <source>
        <dbReference type="ARBA" id="ARBA00045876"/>
    </source>
</evidence>
<evidence type="ECO:0000256" key="2">
    <source>
        <dbReference type="SAM" id="MobiDB-lite"/>
    </source>
</evidence>
<dbReference type="InterPro" id="IPR004155">
    <property type="entry name" value="PBS_lyase_HEAT"/>
</dbReference>
<sequence>MGCRDRHAAVRGDGGGRGRRSRGPPMRHEGVARMRLRGDVEGLCRTVRSGDPDTARRAMEMLADIGDRRASDVLLRCVTKKATDRHWLWLAAVDALGRLQERRAVPLLIGLLERGELENPGQEGTVLRALGAIGGPEAVRVLLAELAQRSPRSVVLQALARLRTPETTPALLIALWRLLPWRGVEAVRVLGALRDPHTVPALLYLAAYGSSPSLRTAALEALTKLPEGVSWPAPAEPMLQPALRDPDPVTARLAAGLLARTPEGRSRLHSCLLAHRPYNPEPARIPVCAVIRDRPDLFGSAEVAALAKLLARAPQPAVRRAAAKALGALGGEEAVAALLTALADERATEAVASVLAELATPPIERLLALLDDGADSAQRRGATVALGLIGHAPAAPLFLPALSPAVPLPLRTATVDALGELRHRPATGPLTALAQDVSEPGRLRARALRALGLIAVPESLPVLLAELRDPTEAVRVRAAEALGAYPTRVVADKLGEAARTDESSDVARAALHALGRIGIGAVPVLRALADHMVPLASRIESSNPRLPTPTEIAHASPAPELLRDLIAALAACPGPAPIPALELLATSAGPRRLRVPAAQAIAERHIPQAVAALSRLLTDCHHDEGHPAALRGLARIGSEQATDAVVAYYANTAFYRKEVRQALTTLARTEQRPPV</sequence>
<comment type="caution">
    <text evidence="3">The sequence shown here is derived from an EMBL/GenBank/DDBJ whole genome shotgun (WGS) entry which is preliminary data.</text>
</comment>
<dbReference type="GO" id="GO:0016491">
    <property type="term" value="F:oxidoreductase activity"/>
    <property type="evidence" value="ECO:0007669"/>
    <property type="project" value="TreeGrafter"/>
</dbReference>
<organism evidence="3 4">
    <name type="scientific">Actinacidiphila oryziradicis</name>
    <dbReference type="NCBI Taxonomy" id="2571141"/>
    <lineage>
        <taxon>Bacteria</taxon>
        <taxon>Bacillati</taxon>
        <taxon>Actinomycetota</taxon>
        <taxon>Actinomycetes</taxon>
        <taxon>Kitasatosporales</taxon>
        <taxon>Streptomycetaceae</taxon>
        <taxon>Actinacidiphila</taxon>
    </lineage>
</organism>
<dbReference type="PANTHER" id="PTHR12697:SF38">
    <property type="entry name" value="PBS LYASE HEAT DOMAIN PROTEIN REPEAT-CONTAINING PROTEIN"/>
    <property type="match status" value="1"/>
</dbReference>
<keyword evidence="4" id="KW-1185">Reference proteome</keyword>
<evidence type="ECO:0000313" key="3">
    <source>
        <dbReference type="EMBL" id="TKA00995.1"/>
    </source>
</evidence>
<feature type="compositionally biased region" description="Basic and acidic residues" evidence="2">
    <location>
        <begin position="1"/>
        <end position="16"/>
    </location>
</feature>
<name>A0A4U0SL27_9ACTN</name>
<comment type="function">
    <text evidence="1">Catalyzes the hydroxylation of the N(6)-(4-aminobutyl)-L-lysine intermediate produced by deoxyhypusine synthase/DHPS on a critical lysine of the eukaryotic translation initiation factor 5A/eIF-5A. This is the second step of the post-translational modification of that lysine into an unusual amino acid residue named hypusine. Hypusination is unique to mature eIF-5A factor and is essential for its function.</text>
</comment>
<dbReference type="OrthoDB" id="4034574at2"/>
<protein>
    <submittedName>
        <fullName evidence="3">HEAT repeat domain-containing protein</fullName>
    </submittedName>
</protein>
<dbReference type="EMBL" id="SUMC01000077">
    <property type="protein sequence ID" value="TKA00995.1"/>
    <property type="molecule type" value="Genomic_DNA"/>
</dbReference>
<dbReference type="SUPFAM" id="SSF48371">
    <property type="entry name" value="ARM repeat"/>
    <property type="match status" value="2"/>
</dbReference>
<dbReference type="PANTHER" id="PTHR12697">
    <property type="entry name" value="PBS LYASE HEAT-LIKE PROTEIN"/>
    <property type="match status" value="1"/>
</dbReference>
<dbReference type="InterPro" id="IPR011989">
    <property type="entry name" value="ARM-like"/>
</dbReference>
<reference evidence="3 4" key="1">
    <citation type="submission" date="2019-04" db="EMBL/GenBank/DDBJ databases">
        <title>Streptomyces oryziradicis sp. nov., a novel actinomycete isolated from rhizosphere soil of rice (Oryza sativa L.).</title>
        <authorList>
            <person name="Li C."/>
        </authorList>
    </citation>
    <scope>NUCLEOTIDE SEQUENCE [LARGE SCALE GENOMIC DNA]</scope>
    <source>
        <strain evidence="3 4">NEAU-C40</strain>
    </source>
</reference>
<dbReference type="Proteomes" id="UP000305778">
    <property type="component" value="Unassembled WGS sequence"/>
</dbReference>
<feature type="region of interest" description="Disordered" evidence="2">
    <location>
        <begin position="1"/>
        <end position="27"/>
    </location>
</feature>
<dbReference type="AlphaFoldDB" id="A0A4U0SL27"/>
<evidence type="ECO:0000313" key="4">
    <source>
        <dbReference type="Proteomes" id="UP000305778"/>
    </source>
</evidence>
<dbReference type="SMART" id="SM00567">
    <property type="entry name" value="EZ_HEAT"/>
    <property type="match status" value="12"/>
</dbReference>
<accession>A0A4U0SL27</accession>
<dbReference type="InterPro" id="IPR016024">
    <property type="entry name" value="ARM-type_fold"/>
</dbReference>
<dbReference type="Pfam" id="PF13646">
    <property type="entry name" value="HEAT_2"/>
    <property type="match status" value="3"/>
</dbReference>
<proteinExistence type="predicted"/>
<gene>
    <name evidence="3" type="ORF">FCI23_41480</name>
</gene>
<dbReference type="PROSITE" id="PS50077">
    <property type="entry name" value="HEAT_REPEAT"/>
    <property type="match status" value="1"/>
</dbReference>
<dbReference type="InterPro" id="IPR021133">
    <property type="entry name" value="HEAT_type_2"/>
</dbReference>